<keyword evidence="2" id="KW-0812">Transmembrane</keyword>
<dbReference type="InterPro" id="IPR045584">
    <property type="entry name" value="Pilin-like"/>
</dbReference>
<proteinExistence type="predicted"/>
<evidence type="ECO:0000256" key="2">
    <source>
        <dbReference type="SAM" id="Phobius"/>
    </source>
</evidence>
<accession>A0A2S8GGP6</accession>
<organism evidence="4 5">
    <name type="scientific">Blastopirellula marina</name>
    <dbReference type="NCBI Taxonomy" id="124"/>
    <lineage>
        <taxon>Bacteria</taxon>
        <taxon>Pseudomonadati</taxon>
        <taxon>Planctomycetota</taxon>
        <taxon>Planctomycetia</taxon>
        <taxon>Pirellulales</taxon>
        <taxon>Pirellulaceae</taxon>
        <taxon>Blastopirellula</taxon>
    </lineage>
</organism>
<evidence type="ECO:0000256" key="1">
    <source>
        <dbReference type="SAM" id="MobiDB-lite"/>
    </source>
</evidence>
<dbReference type="RefSeq" id="WP_105337911.1">
    <property type="nucleotide sequence ID" value="NZ_PUHZ01000023.1"/>
</dbReference>
<comment type="caution">
    <text evidence="4">The sequence shown here is derived from an EMBL/GenBank/DDBJ whole genome shotgun (WGS) entry which is preliminary data.</text>
</comment>
<feature type="domain" description="DUF1559" evidence="3">
    <location>
        <begin position="36"/>
        <end position="307"/>
    </location>
</feature>
<dbReference type="EMBL" id="PUHZ01000023">
    <property type="protein sequence ID" value="PQO43626.1"/>
    <property type="molecule type" value="Genomic_DNA"/>
</dbReference>
<keyword evidence="2" id="KW-0472">Membrane</keyword>
<dbReference type="Proteomes" id="UP000237819">
    <property type="component" value="Unassembled WGS sequence"/>
</dbReference>
<evidence type="ECO:0000313" key="5">
    <source>
        <dbReference type="Proteomes" id="UP000237819"/>
    </source>
</evidence>
<gene>
    <name evidence="4" type="ORF">C5Y93_23580</name>
</gene>
<dbReference type="InterPro" id="IPR011453">
    <property type="entry name" value="DUF1559"/>
</dbReference>
<sequence>MLKRSFKRRHGFTIFDLIVAIAIIVGFAALVVVGIQKARESSRLMNCTNNLKQIGLGCHNYADTFKQFPTGTLDREPDPTAPPTYDSWGWSALILPQIEQLNVYDALGVTKRSLVAAIEEAEGNPRVAGILQADLTAYRCPSDTTGTLPSCRVASFNGVSGQCPPEPVRAFHTGSFRSSTSNYLGNAGLFDAQVRANNGVIYAQSRISFASMIDGTSQTFLVGERSEYGAAGTWVGTSGVRGSSITLTAGTDDSGNPLGTVGTPPNFRDQNSKEYNPWGGFSSMHPGGTQFCLGDGSVRFVTSKIDFSLDTTGPDPTNSYAGDASFDVTPSPGQYGKLGVYQRLGIRNDGQGGVDY</sequence>
<feature type="transmembrane region" description="Helical" evidence="2">
    <location>
        <begin position="12"/>
        <end position="35"/>
    </location>
</feature>
<evidence type="ECO:0000259" key="3">
    <source>
        <dbReference type="Pfam" id="PF07596"/>
    </source>
</evidence>
<dbReference type="SUPFAM" id="SSF54523">
    <property type="entry name" value="Pili subunits"/>
    <property type="match status" value="1"/>
</dbReference>
<dbReference type="AlphaFoldDB" id="A0A2S8GGP6"/>
<evidence type="ECO:0000313" key="4">
    <source>
        <dbReference type="EMBL" id="PQO43626.1"/>
    </source>
</evidence>
<feature type="region of interest" description="Disordered" evidence="1">
    <location>
        <begin position="247"/>
        <end position="270"/>
    </location>
</feature>
<dbReference type="OrthoDB" id="255848at2"/>
<dbReference type="Gene3D" id="3.30.700.10">
    <property type="entry name" value="Glycoprotein, Type 4 Pilin"/>
    <property type="match status" value="1"/>
</dbReference>
<dbReference type="PANTHER" id="PTHR30093:SF2">
    <property type="entry name" value="TYPE II SECRETION SYSTEM PROTEIN H"/>
    <property type="match status" value="1"/>
</dbReference>
<reference evidence="4 5" key="1">
    <citation type="submission" date="2018-02" db="EMBL/GenBank/DDBJ databases">
        <title>Comparative genomes isolates from brazilian mangrove.</title>
        <authorList>
            <person name="Araujo J.E."/>
            <person name="Taketani R.G."/>
            <person name="Silva M.C.P."/>
            <person name="Loureco M.V."/>
            <person name="Andreote F.D."/>
        </authorList>
    </citation>
    <scope>NUCLEOTIDE SEQUENCE [LARGE SCALE GENOMIC DNA]</scope>
    <source>
        <strain evidence="4 5">Nap-Phe MGV</strain>
    </source>
</reference>
<dbReference type="PANTHER" id="PTHR30093">
    <property type="entry name" value="GENERAL SECRETION PATHWAY PROTEIN G"/>
    <property type="match status" value="1"/>
</dbReference>
<dbReference type="NCBIfam" id="TIGR04294">
    <property type="entry name" value="pre_pil_HX9DG"/>
    <property type="match status" value="1"/>
</dbReference>
<keyword evidence="2" id="KW-1133">Transmembrane helix</keyword>
<dbReference type="Pfam" id="PF07596">
    <property type="entry name" value="SBP_bac_10"/>
    <property type="match status" value="1"/>
</dbReference>
<protein>
    <recommendedName>
        <fullName evidence="3">DUF1559 domain-containing protein</fullName>
    </recommendedName>
</protein>
<dbReference type="InterPro" id="IPR027558">
    <property type="entry name" value="Pre_pil_HX9DG_C"/>
</dbReference>
<name>A0A2S8GGP6_9BACT</name>